<evidence type="ECO:0000313" key="22">
    <source>
        <dbReference type="Proteomes" id="UP000264883"/>
    </source>
</evidence>
<evidence type="ECO:0000256" key="9">
    <source>
        <dbReference type="ARBA" id="ARBA00022818"/>
    </source>
</evidence>
<dbReference type="UniPathway" id="UPA00920">
    <property type="reaction ID" value="UER00891"/>
</dbReference>
<organism evidence="21 22">
    <name type="scientific">Clostridium isatidis</name>
    <dbReference type="NCBI Taxonomy" id="182773"/>
    <lineage>
        <taxon>Bacteria</taxon>
        <taxon>Bacillati</taxon>
        <taxon>Bacillota</taxon>
        <taxon>Clostridia</taxon>
        <taxon>Eubacteriales</taxon>
        <taxon>Clostridiaceae</taxon>
        <taxon>Clostridium</taxon>
    </lineage>
</organism>
<keyword evidence="7 18" id="KW-0313">Glucose metabolism</keyword>
<evidence type="ECO:0000256" key="4">
    <source>
        <dbReference type="ARBA" id="ARBA00013214"/>
    </source>
</evidence>
<comment type="catalytic activity">
    <reaction evidence="14 18">
        <text>formate + acetyl-CoA = pyruvate + CoA</text>
        <dbReference type="Rhea" id="RHEA:11844"/>
        <dbReference type="ChEBI" id="CHEBI:15361"/>
        <dbReference type="ChEBI" id="CHEBI:15740"/>
        <dbReference type="ChEBI" id="CHEBI:57287"/>
        <dbReference type="ChEBI" id="CHEBI:57288"/>
        <dbReference type="EC" id="2.3.1.54"/>
    </reaction>
</comment>
<evidence type="ECO:0000256" key="5">
    <source>
        <dbReference type="ARBA" id="ARBA00013897"/>
    </source>
</evidence>
<dbReference type="InterPro" id="IPR050244">
    <property type="entry name" value="Auton_GlycylRad_Cofactor"/>
</dbReference>
<feature type="active site" description="Cysteine radical intermediate" evidence="15">
    <location>
        <position position="389"/>
    </location>
</feature>
<dbReference type="PANTHER" id="PTHR30191">
    <property type="entry name" value="FORMATE ACETYLTRANSFERASE"/>
    <property type="match status" value="1"/>
</dbReference>
<dbReference type="Proteomes" id="UP000264883">
    <property type="component" value="Chromosome"/>
</dbReference>
<dbReference type="InterPro" id="IPR019777">
    <property type="entry name" value="Form_AcTrfase_GR_CS"/>
</dbReference>
<dbReference type="CDD" id="cd01678">
    <property type="entry name" value="PFL1"/>
    <property type="match status" value="1"/>
</dbReference>
<dbReference type="RefSeq" id="WP_119864725.1">
    <property type="nucleotide sequence ID" value="NZ_CP016786.1"/>
</dbReference>
<dbReference type="GO" id="GO:0006006">
    <property type="term" value="P:glucose metabolic process"/>
    <property type="evidence" value="ECO:0007669"/>
    <property type="project" value="UniProtKB-UniRule"/>
</dbReference>
<evidence type="ECO:0000256" key="13">
    <source>
        <dbReference type="ARBA" id="ARBA00034302"/>
    </source>
</evidence>
<accession>A0A343JAM8</accession>
<evidence type="ECO:0000256" key="10">
    <source>
        <dbReference type="ARBA" id="ARBA00023277"/>
    </source>
</evidence>
<dbReference type="GO" id="GO:0008861">
    <property type="term" value="F:formate C-acetyltransferase activity"/>
    <property type="evidence" value="ECO:0007669"/>
    <property type="project" value="UniProtKB-UniRule"/>
</dbReference>
<dbReference type="InterPro" id="IPR001150">
    <property type="entry name" value="Gly_radical"/>
</dbReference>
<evidence type="ECO:0000256" key="3">
    <source>
        <dbReference type="ARBA" id="ARBA00008375"/>
    </source>
</evidence>
<dbReference type="InterPro" id="IPR004184">
    <property type="entry name" value="PFL_dom"/>
</dbReference>
<dbReference type="GO" id="GO:0005829">
    <property type="term" value="C:cytosol"/>
    <property type="evidence" value="ECO:0007669"/>
    <property type="project" value="TreeGrafter"/>
</dbReference>
<evidence type="ECO:0000313" key="21">
    <source>
        <dbReference type="EMBL" id="ASW42586.1"/>
    </source>
</evidence>
<gene>
    <name evidence="21" type="ORF">BEN51_03570</name>
</gene>
<evidence type="ECO:0000256" key="2">
    <source>
        <dbReference type="ARBA" id="ARBA00004809"/>
    </source>
</evidence>
<dbReference type="FunFam" id="3.20.70.20:FF:000003">
    <property type="entry name" value="Formate acetyltransferase"/>
    <property type="match status" value="1"/>
</dbReference>
<keyword evidence="6 18" id="KW-0963">Cytoplasm</keyword>
<feature type="active site" description="S-acetylcysteine intermediate" evidence="15">
    <location>
        <position position="388"/>
    </location>
</feature>
<evidence type="ECO:0000256" key="12">
    <source>
        <dbReference type="ARBA" id="ARBA00031063"/>
    </source>
</evidence>
<keyword evidence="11 18" id="KW-0012">Acyltransferase</keyword>
<name>A0A343JAM8_9CLOT</name>
<keyword evidence="10 18" id="KW-0119">Carbohydrate metabolism</keyword>
<evidence type="ECO:0000256" key="7">
    <source>
        <dbReference type="ARBA" id="ARBA00022526"/>
    </source>
</evidence>
<evidence type="ECO:0000256" key="17">
    <source>
        <dbReference type="PROSITE-ProRule" id="PRU00493"/>
    </source>
</evidence>
<dbReference type="Pfam" id="PF02901">
    <property type="entry name" value="PFL-like"/>
    <property type="match status" value="1"/>
</dbReference>
<evidence type="ECO:0000256" key="1">
    <source>
        <dbReference type="ARBA" id="ARBA00004496"/>
    </source>
</evidence>
<comment type="subunit">
    <text evidence="18">Homodimer.</text>
</comment>
<dbReference type="PROSITE" id="PS51554">
    <property type="entry name" value="PFL"/>
    <property type="match status" value="1"/>
</dbReference>
<reference evidence="21 22" key="1">
    <citation type="submission" date="2016-08" db="EMBL/GenBank/DDBJ databases">
        <title>Complete Genome Sequence Of The Indigo Reducing Clostridium isatidis DSM15098.</title>
        <authorList>
            <person name="Little G.T."/>
            <person name="Minton N.P."/>
        </authorList>
    </citation>
    <scope>NUCLEOTIDE SEQUENCE [LARGE SCALE GENOMIC DNA]</scope>
    <source>
        <strain evidence="21 22">DSM 15098</strain>
    </source>
</reference>
<evidence type="ECO:0000256" key="11">
    <source>
        <dbReference type="ARBA" id="ARBA00023315"/>
    </source>
</evidence>
<comment type="subcellular location">
    <subcellularLocation>
        <location evidence="1 18">Cytoplasm</location>
    </subcellularLocation>
</comment>
<dbReference type="PANTHER" id="PTHR30191:SF0">
    <property type="entry name" value="FORMATE ACETYLTRANSFERASE 1"/>
    <property type="match status" value="1"/>
</dbReference>
<evidence type="ECO:0000259" key="19">
    <source>
        <dbReference type="PROSITE" id="PS51149"/>
    </source>
</evidence>
<feature type="domain" description="PFL" evidence="20">
    <location>
        <begin position="1"/>
        <end position="594"/>
    </location>
</feature>
<evidence type="ECO:0000256" key="15">
    <source>
        <dbReference type="PIRSR" id="PIRSR000379-1"/>
    </source>
</evidence>
<evidence type="ECO:0000259" key="20">
    <source>
        <dbReference type="PROSITE" id="PS51554"/>
    </source>
</evidence>
<dbReference type="PROSITE" id="PS00850">
    <property type="entry name" value="GLY_RADICAL_1"/>
    <property type="match status" value="1"/>
</dbReference>
<keyword evidence="9 16" id="KW-0556">Organic radical</keyword>
<dbReference type="OrthoDB" id="9803969at2"/>
<sequence>MINVKEFIDKNYTPYYGDDSFLAGPTERTTALWNKVLELLKKENQTGPIVDDKTLASITAYGPGYIDKDLELIVGLQTDEPLKRTMMPFGGIRMVKKSVELYGKKLDKNIEEFFTKYRKTHNDGVFDVYTQDIRNARTTGLITGLPDAYGRGRIIGDYRRVPLYGVDTLIEEKIKEKDSITTINEETIRLREEISEQIKALKELKELGNIYGFDLSRPAENAKEAVQWLYLAYLAVVKEQNGAAMSLGRVSTFLDIYIENDIKKGILTESEAQELIDQFIIKLRIVRFLRTKEYDELFSGDPVWVTESIGGMNNNGETLVTKTSYRFLNTLYNLGPAPEPNLTVLWSEKLPQNFKNFCAKVSIDTSSIQYENDDLMRPKFGDDYGIACCVSAMKIGKQMQFFGARANLAKALLYAINGGVDEKKFTHVIPNLDPITDEILDYDKVMANYDKAMDWLVKTYVDALNIIHYMHDKYNYEKLEMALHDKDVERILATGIAGLSVVADSLSAIKYAKVRPIRNEEGITVDFEIEGEFPKYGNDDDRVDSIAVEVVEKLMNKIRKQHPYRNAKFSQSILTITSNVVYGKKTGATPDGRKAGEPFAPGANPMHNRDTNGALASCLSVAKIPYDHCEDGISYTFSIEPNSLGKERETKINNLTSLLDGYFKNEGHHININVLNRDMLLDAVEHPELYPQLTVRVSGYAVNFIKLTREQQLEVISRTFHEKI</sequence>
<feature type="domain" description="Glycine radical" evidence="19">
    <location>
        <begin position="601"/>
        <end position="724"/>
    </location>
</feature>
<dbReference type="InterPro" id="IPR005949">
    <property type="entry name" value="Form_AcTrfase"/>
</dbReference>
<evidence type="ECO:0000256" key="18">
    <source>
        <dbReference type="RuleBase" id="RU368075"/>
    </source>
</evidence>
<dbReference type="NCBIfam" id="TIGR01255">
    <property type="entry name" value="pyr_form_ly_1"/>
    <property type="match status" value="1"/>
</dbReference>
<comment type="pathway">
    <text evidence="2 18">Fermentation; pyruvate fermentation; formate from pyruvate: step 1/1.</text>
</comment>
<dbReference type="EMBL" id="CP016786">
    <property type="protein sequence ID" value="ASW42586.1"/>
    <property type="molecule type" value="Genomic_DNA"/>
</dbReference>
<evidence type="ECO:0000256" key="16">
    <source>
        <dbReference type="PIRSR" id="PIRSR000379-2"/>
    </source>
</evidence>
<evidence type="ECO:0000256" key="14">
    <source>
        <dbReference type="ARBA" id="ARBA00049029"/>
    </source>
</evidence>
<keyword evidence="22" id="KW-1185">Reference proteome</keyword>
<comment type="similarity">
    <text evidence="3 18">Belongs to the glycyl radical enzyme (GRE) family. PFL subfamily.</text>
</comment>
<comment type="function">
    <text evidence="13">Catalyzes the conversion of pyruvate to formate and acetyl-CoA.</text>
</comment>
<protein>
    <recommendedName>
        <fullName evidence="5 18">Formate acetyltransferase</fullName>
        <ecNumber evidence="4 18">2.3.1.54</ecNumber>
    </recommendedName>
    <alternativeName>
        <fullName evidence="12 18">Pyruvate formate-lyase</fullName>
    </alternativeName>
</protein>
<dbReference type="AlphaFoldDB" id="A0A343JAM8"/>
<dbReference type="Pfam" id="PF01228">
    <property type="entry name" value="Gly_radical"/>
    <property type="match status" value="1"/>
</dbReference>
<dbReference type="KEGG" id="cia:BEN51_03570"/>
<dbReference type="SUPFAM" id="SSF51998">
    <property type="entry name" value="PFL-like glycyl radical enzymes"/>
    <property type="match status" value="1"/>
</dbReference>
<evidence type="ECO:0000256" key="8">
    <source>
        <dbReference type="ARBA" id="ARBA00022679"/>
    </source>
</evidence>
<dbReference type="PIRSF" id="PIRSF000379">
    <property type="entry name" value="For_Ac_trans_1"/>
    <property type="match status" value="1"/>
</dbReference>
<dbReference type="PROSITE" id="PS51149">
    <property type="entry name" value="GLY_RADICAL_2"/>
    <property type="match status" value="1"/>
</dbReference>
<keyword evidence="8 18" id="KW-0808">Transferase</keyword>
<feature type="modified residue" description="Glycine radical" evidence="16 17">
    <location>
        <position position="699"/>
    </location>
</feature>
<evidence type="ECO:0000256" key="6">
    <source>
        <dbReference type="ARBA" id="ARBA00022490"/>
    </source>
</evidence>
<proteinExistence type="inferred from homology"/>
<dbReference type="EC" id="2.3.1.54" evidence="4 18"/>
<dbReference type="Gene3D" id="3.20.70.20">
    <property type="match status" value="1"/>
</dbReference>